<dbReference type="OrthoDB" id="9798454at2"/>
<dbReference type="GO" id="GO:0009055">
    <property type="term" value="F:electron transfer activity"/>
    <property type="evidence" value="ECO:0007669"/>
    <property type="project" value="TreeGrafter"/>
</dbReference>
<gene>
    <name evidence="5" type="ORF">OA57_04070</name>
</gene>
<dbReference type="PANTHER" id="PTHR47307:SF1">
    <property type="entry name" value="GLUTATHIONE-REGULATED POTASSIUM-EFFLUX SYSTEM ANCILLARY PROTEIN KEFG"/>
    <property type="match status" value="1"/>
</dbReference>
<dbReference type="AlphaFoldDB" id="A0A0A3ASY9"/>
<accession>A0A0A3ASY9</accession>
<comment type="caution">
    <text evidence="5">The sequence shown here is derived from an EMBL/GenBank/DDBJ whole genome shotgun (WGS) entry which is preliminary data.</text>
</comment>
<evidence type="ECO:0000256" key="2">
    <source>
        <dbReference type="ARBA" id="ARBA00023002"/>
    </source>
</evidence>
<feature type="chain" id="PRO_5002008844" evidence="3">
    <location>
        <begin position="29"/>
        <end position="199"/>
    </location>
</feature>
<dbReference type="GO" id="GO:0010181">
    <property type="term" value="F:FMN binding"/>
    <property type="evidence" value="ECO:0007669"/>
    <property type="project" value="TreeGrafter"/>
</dbReference>
<evidence type="ECO:0000259" key="4">
    <source>
        <dbReference type="Pfam" id="PF02525"/>
    </source>
</evidence>
<dbReference type="InterPro" id="IPR046980">
    <property type="entry name" value="KefG/KefF"/>
</dbReference>
<dbReference type="InterPro" id="IPR003680">
    <property type="entry name" value="Flavodoxin_fold"/>
</dbReference>
<dbReference type="GO" id="GO:0003955">
    <property type="term" value="F:NAD(P)H dehydrogenase (quinone) activity"/>
    <property type="evidence" value="ECO:0007669"/>
    <property type="project" value="TreeGrafter"/>
</dbReference>
<dbReference type="InterPro" id="IPR029039">
    <property type="entry name" value="Flavoprotein-like_sf"/>
</dbReference>
<keyword evidence="2" id="KW-0560">Oxidoreductase</keyword>
<feature type="domain" description="Flavodoxin-like fold" evidence="4">
    <location>
        <begin position="35"/>
        <end position="195"/>
    </location>
</feature>
<proteinExistence type="predicted"/>
<dbReference type="PANTHER" id="PTHR47307">
    <property type="entry name" value="GLUTATHIONE-REGULATED POTASSIUM-EFFLUX SYSTEM ANCILLARY PROTEIN KEFG"/>
    <property type="match status" value="1"/>
</dbReference>
<dbReference type="PROSITE" id="PS51318">
    <property type="entry name" value="TAT"/>
    <property type="match status" value="1"/>
</dbReference>
<evidence type="ECO:0000256" key="3">
    <source>
        <dbReference type="SAM" id="SignalP"/>
    </source>
</evidence>
<dbReference type="RefSeq" id="WP_034613874.1">
    <property type="nucleotide sequence ID" value="NZ_JSUM01000005.1"/>
</dbReference>
<feature type="signal peptide" evidence="3">
    <location>
        <begin position="1"/>
        <end position="28"/>
    </location>
</feature>
<dbReference type="EMBL" id="JSUM01000005">
    <property type="protein sequence ID" value="KGQ70887.1"/>
    <property type="molecule type" value="Genomic_DNA"/>
</dbReference>
<name>A0A0A3ASY9_9PAST</name>
<dbReference type="Gene3D" id="3.40.50.360">
    <property type="match status" value="1"/>
</dbReference>
<protein>
    <submittedName>
        <fullName evidence="5">MdaB protein</fullName>
    </submittedName>
</protein>
<keyword evidence="6" id="KW-1185">Reference proteome</keyword>
<evidence type="ECO:0000313" key="6">
    <source>
        <dbReference type="Proteomes" id="UP000030380"/>
    </source>
</evidence>
<keyword evidence="1 3" id="KW-0732">Signal</keyword>
<dbReference type="SUPFAM" id="SSF52218">
    <property type="entry name" value="Flavoproteins"/>
    <property type="match status" value="1"/>
</dbReference>
<dbReference type="Pfam" id="PF02525">
    <property type="entry name" value="Flavodoxin_2"/>
    <property type="match status" value="1"/>
</dbReference>
<dbReference type="NCBIfam" id="TIGR01409">
    <property type="entry name" value="TAT_signal_seq"/>
    <property type="match status" value="1"/>
</dbReference>
<evidence type="ECO:0000313" key="5">
    <source>
        <dbReference type="EMBL" id="KGQ70887.1"/>
    </source>
</evidence>
<dbReference type="InterPro" id="IPR006311">
    <property type="entry name" value="TAT_signal"/>
</dbReference>
<sequence>MSKFDRRTFVKGALAVTAALLATGQAYSNEKTDIKTLVIVSHPYPERSVMTKGLQAAAESVEGVTVRNLETLYGFDTRAINGEEERRITRQHDRIVFMFPTHWFNITPMMKAYLNDTWGSVGPGLWQGKEMLIVTTAGGGSSTYGASGRIGVSLDDVFLPMKASALHAGMTYLPPLAFENISSSRLPQYQQQLIERLKK</sequence>
<evidence type="ECO:0000256" key="1">
    <source>
        <dbReference type="ARBA" id="ARBA00022729"/>
    </source>
</evidence>
<reference evidence="5 6" key="1">
    <citation type="submission" date="2014-11" db="EMBL/GenBank/DDBJ databases">
        <title>Draft genome sequence of Chelonobacter oris 1662T, associated with respiratory disease in Hermann's Tortoises.</title>
        <authorList>
            <person name="Kudirkiene E."/>
            <person name="Hansen M.J."/>
            <person name="Bojesen A.M."/>
        </authorList>
    </citation>
    <scope>NUCLEOTIDE SEQUENCE [LARGE SCALE GENOMIC DNA]</scope>
    <source>
        <strain evidence="5 6">1662</strain>
    </source>
</reference>
<dbReference type="Proteomes" id="UP000030380">
    <property type="component" value="Unassembled WGS sequence"/>
</dbReference>
<dbReference type="STRING" id="505317.OA57_04070"/>
<organism evidence="5 6">
    <name type="scientific">Chelonobacter oris</name>
    <dbReference type="NCBI Taxonomy" id="505317"/>
    <lineage>
        <taxon>Bacteria</taxon>
        <taxon>Pseudomonadati</taxon>
        <taxon>Pseudomonadota</taxon>
        <taxon>Gammaproteobacteria</taxon>
        <taxon>Pasteurellales</taxon>
        <taxon>Pasteurellaceae</taxon>
        <taxon>Chelonobacter</taxon>
    </lineage>
</organism>
<dbReference type="InterPro" id="IPR019546">
    <property type="entry name" value="TAT_signal_bac_arc"/>
</dbReference>